<dbReference type="NCBIfam" id="TIGR00254">
    <property type="entry name" value="GGDEF"/>
    <property type="match status" value="1"/>
</dbReference>
<sequence length="288" mass="33077">MVKLRQNVPNWDISQLFQELFLETNDILWLLDGHQGMLYLSRRFYVMSGHEQKHGQAIRLVEDYYPMIHSVDRKHVAERIQEFVQCVSPKLAVEFRMLSRKGDILYLMMKGQRTEGTTNWTSDDKHCLYSGTLSEISELKQKDSKLNRLTYFDSLTQMPNRSMFNYRTKLAIQQRIGGEGSCAVVYLDLDNFQRINDLYGQHFGDNVLQVAGKTIAKSLEQEALVGRPGSDEFLILFSKIEGQQALLEKLMLLRQLVAKPMTVQGRVIKLACSTGVAIYPEDGLKCTL</sequence>
<evidence type="ECO:0000259" key="2">
    <source>
        <dbReference type="PROSITE" id="PS50887"/>
    </source>
</evidence>
<dbReference type="PROSITE" id="PS50113">
    <property type="entry name" value="PAC"/>
    <property type="match status" value="1"/>
</dbReference>
<dbReference type="Proteomes" id="UP000238916">
    <property type="component" value="Unassembled WGS sequence"/>
</dbReference>
<dbReference type="SUPFAM" id="SSF55785">
    <property type="entry name" value="PYP-like sensor domain (PAS domain)"/>
    <property type="match status" value="1"/>
</dbReference>
<organism evidence="3 4">
    <name type="scientific">Candidatus Desulfosporosinus infrequens</name>
    <dbReference type="NCBI Taxonomy" id="2043169"/>
    <lineage>
        <taxon>Bacteria</taxon>
        <taxon>Bacillati</taxon>
        <taxon>Bacillota</taxon>
        <taxon>Clostridia</taxon>
        <taxon>Eubacteriales</taxon>
        <taxon>Desulfitobacteriaceae</taxon>
        <taxon>Desulfosporosinus</taxon>
    </lineage>
</organism>
<dbReference type="InterPro" id="IPR035965">
    <property type="entry name" value="PAS-like_dom_sf"/>
</dbReference>
<dbReference type="InterPro" id="IPR052163">
    <property type="entry name" value="DGC-Regulatory_Protein"/>
</dbReference>
<evidence type="ECO:0000313" key="4">
    <source>
        <dbReference type="Proteomes" id="UP000238916"/>
    </source>
</evidence>
<name>A0A2U3LBM1_9FIRM</name>
<evidence type="ECO:0000313" key="3">
    <source>
        <dbReference type="EMBL" id="SPF49301.1"/>
    </source>
</evidence>
<feature type="domain" description="PAC" evidence="1">
    <location>
        <begin position="91"/>
        <end position="148"/>
    </location>
</feature>
<evidence type="ECO:0000259" key="1">
    <source>
        <dbReference type="PROSITE" id="PS50113"/>
    </source>
</evidence>
<feature type="domain" description="GGDEF" evidence="2">
    <location>
        <begin position="180"/>
        <end position="288"/>
    </location>
</feature>
<dbReference type="SMART" id="SM00267">
    <property type="entry name" value="GGDEF"/>
    <property type="match status" value="1"/>
</dbReference>
<dbReference type="PANTHER" id="PTHR46663">
    <property type="entry name" value="DIGUANYLATE CYCLASE DGCT-RELATED"/>
    <property type="match status" value="1"/>
</dbReference>
<dbReference type="AlphaFoldDB" id="A0A2U3LBM1"/>
<dbReference type="Gene3D" id="3.30.70.270">
    <property type="match status" value="1"/>
</dbReference>
<dbReference type="Gene3D" id="3.30.450.20">
    <property type="entry name" value="PAS domain"/>
    <property type="match status" value="1"/>
</dbReference>
<dbReference type="EMBL" id="OMOF01000383">
    <property type="protein sequence ID" value="SPF49301.1"/>
    <property type="molecule type" value="Genomic_DNA"/>
</dbReference>
<protein>
    <submittedName>
        <fullName evidence="3">Putative Diguanylate cyclase</fullName>
        <ecNumber evidence="3">2.7.7.65</ecNumber>
    </submittedName>
</protein>
<accession>A0A2U3LBM1</accession>
<proteinExistence type="predicted"/>
<dbReference type="GO" id="GO:0052621">
    <property type="term" value="F:diguanylate cyclase activity"/>
    <property type="evidence" value="ECO:0007669"/>
    <property type="project" value="UniProtKB-EC"/>
</dbReference>
<dbReference type="PANTHER" id="PTHR46663:SF2">
    <property type="entry name" value="GGDEF DOMAIN-CONTAINING PROTEIN"/>
    <property type="match status" value="1"/>
</dbReference>
<dbReference type="InterPro" id="IPR029787">
    <property type="entry name" value="Nucleotide_cyclase"/>
</dbReference>
<dbReference type="InterPro" id="IPR000160">
    <property type="entry name" value="GGDEF_dom"/>
</dbReference>
<dbReference type="SUPFAM" id="SSF55073">
    <property type="entry name" value="Nucleotide cyclase"/>
    <property type="match status" value="1"/>
</dbReference>
<dbReference type="PROSITE" id="PS50887">
    <property type="entry name" value="GGDEF"/>
    <property type="match status" value="1"/>
</dbReference>
<dbReference type="CDD" id="cd01949">
    <property type="entry name" value="GGDEF"/>
    <property type="match status" value="1"/>
</dbReference>
<dbReference type="InterPro" id="IPR043128">
    <property type="entry name" value="Rev_trsase/Diguanyl_cyclase"/>
</dbReference>
<dbReference type="EC" id="2.7.7.65" evidence="3"/>
<keyword evidence="3" id="KW-0548">Nucleotidyltransferase</keyword>
<dbReference type="Pfam" id="PF00990">
    <property type="entry name" value="GGDEF"/>
    <property type="match status" value="1"/>
</dbReference>
<dbReference type="InterPro" id="IPR000700">
    <property type="entry name" value="PAS-assoc_C"/>
</dbReference>
<dbReference type="OrthoDB" id="9762141at2"/>
<keyword evidence="3" id="KW-0808">Transferase</keyword>
<gene>
    <name evidence="3" type="ORF">SBF1_4430006</name>
</gene>
<reference evidence="4" key="1">
    <citation type="submission" date="2018-02" db="EMBL/GenBank/DDBJ databases">
        <authorList>
            <person name="Hausmann B."/>
        </authorList>
    </citation>
    <scope>NUCLEOTIDE SEQUENCE [LARGE SCALE GENOMIC DNA]</scope>
    <source>
        <strain evidence="4">Peat soil MAG SbF1</strain>
    </source>
</reference>